<dbReference type="GeneID" id="106167212"/>
<dbReference type="GO" id="GO:0004888">
    <property type="term" value="F:transmembrane signaling receptor activity"/>
    <property type="evidence" value="ECO:0007669"/>
    <property type="project" value="InterPro"/>
</dbReference>
<feature type="domain" description="Neurotransmitter-gated ion-channel ligand-binding" evidence="1">
    <location>
        <begin position="36"/>
        <end position="130"/>
    </location>
</feature>
<gene>
    <name evidence="3" type="primary">LOC106167212</name>
</gene>
<reference evidence="3" key="1">
    <citation type="submission" date="2025-08" db="UniProtKB">
        <authorList>
            <consortium name="RefSeq"/>
        </authorList>
    </citation>
    <scope>IDENTIFICATION</scope>
    <source>
        <tissue evidence="3">Gonads</tissue>
    </source>
</reference>
<dbReference type="STRING" id="7574.A0A1S3IV20"/>
<evidence type="ECO:0000313" key="2">
    <source>
        <dbReference type="Proteomes" id="UP000085678"/>
    </source>
</evidence>
<dbReference type="AlphaFoldDB" id="A0A1S3IV20"/>
<organism evidence="2 3">
    <name type="scientific">Lingula anatina</name>
    <name type="common">Brachiopod</name>
    <name type="synonym">Lingula unguis</name>
    <dbReference type="NCBI Taxonomy" id="7574"/>
    <lineage>
        <taxon>Eukaryota</taxon>
        <taxon>Metazoa</taxon>
        <taxon>Spiralia</taxon>
        <taxon>Lophotrochozoa</taxon>
        <taxon>Brachiopoda</taxon>
        <taxon>Linguliformea</taxon>
        <taxon>Lingulata</taxon>
        <taxon>Lingulida</taxon>
        <taxon>Linguloidea</taxon>
        <taxon>Lingulidae</taxon>
        <taxon>Lingula</taxon>
    </lineage>
</organism>
<protein>
    <submittedName>
        <fullName evidence="3">Glutamate-gated chloride channel-like</fullName>
    </submittedName>
</protein>
<dbReference type="InterPro" id="IPR006201">
    <property type="entry name" value="Neur_channel"/>
</dbReference>
<accession>A0A1S3IV20</accession>
<dbReference type="SUPFAM" id="SSF63712">
    <property type="entry name" value="Nicotinic receptor ligand binding domain-like"/>
    <property type="match status" value="1"/>
</dbReference>
<dbReference type="OrthoDB" id="442503at2759"/>
<dbReference type="InterPro" id="IPR036734">
    <property type="entry name" value="Neur_chan_lig-bd_sf"/>
</dbReference>
<dbReference type="Gene3D" id="2.70.170.10">
    <property type="entry name" value="Neurotransmitter-gated ion-channel ligand-binding domain"/>
    <property type="match status" value="1"/>
</dbReference>
<dbReference type="PANTHER" id="PTHR18945">
    <property type="entry name" value="NEUROTRANSMITTER GATED ION CHANNEL"/>
    <property type="match status" value="1"/>
</dbReference>
<evidence type="ECO:0000259" key="1">
    <source>
        <dbReference type="Pfam" id="PF02931"/>
    </source>
</evidence>
<keyword evidence="2" id="KW-1185">Reference proteome</keyword>
<dbReference type="InParanoid" id="A0A1S3IV20"/>
<evidence type="ECO:0000313" key="3">
    <source>
        <dbReference type="RefSeq" id="XP_013401389.1"/>
    </source>
</evidence>
<dbReference type="GO" id="GO:0005230">
    <property type="term" value="F:extracellular ligand-gated monoatomic ion channel activity"/>
    <property type="evidence" value="ECO:0007669"/>
    <property type="project" value="InterPro"/>
</dbReference>
<dbReference type="InterPro" id="IPR006202">
    <property type="entry name" value="Neur_chan_lig-bd"/>
</dbReference>
<dbReference type="Pfam" id="PF02931">
    <property type="entry name" value="Neur_chan_LBD"/>
    <property type="match status" value="1"/>
</dbReference>
<dbReference type="KEGG" id="lak:106167212"/>
<dbReference type="Proteomes" id="UP000085678">
    <property type="component" value="Unplaced"/>
</dbReference>
<proteinExistence type="predicted"/>
<name>A0A1S3IV20_LINAN</name>
<dbReference type="GO" id="GO:0016020">
    <property type="term" value="C:membrane"/>
    <property type="evidence" value="ECO:0007669"/>
    <property type="project" value="InterPro"/>
</dbReference>
<dbReference type="RefSeq" id="XP_013401389.1">
    <property type="nucleotide sequence ID" value="XM_013545935.1"/>
</dbReference>
<sequence>MGARPFLCQRETRVETRYYDPQRPGANITVRRCALFTKYRIKLKLACLYDFLKFPMDNQTCKIEMRSYAYTTDELNFIWSTDPIQRPHDLYLPEFSLKRGSSKYCQSKTVTGEYTCIYAEFGLIRDIQFYILDIYIPTITPVPRPPACR</sequence>